<evidence type="ECO:0000259" key="16">
    <source>
        <dbReference type="PROSITE" id="PS51743"/>
    </source>
</evidence>
<feature type="compositionally biased region" description="Polar residues" evidence="12">
    <location>
        <begin position="683"/>
        <end position="705"/>
    </location>
</feature>
<dbReference type="GO" id="GO:0003724">
    <property type="term" value="F:RNA helicase activity"/>
    <property type="evidence" value="ECO:0007669"/>
    <property type="project" value="UniProtKB-EC"/>
</dbReference>
<organism evidence="17">
    <name type="scientific">Desert rose mottle virus</name>
    <dbReference type="NCBI Taxonomy" id="3074535"/>
    <lineage>
        <taxon>Viruses</taxon>
        <taxon>Riboviria</taxon>
        <taxon>Orthornavirae</taxon>
        <taxon>Kitrinoviricota</taxon>
        <taxon>Alsuviricetes</taxon>
        <taxon>Tymovirales</taxon>
        <taxon>Alphaflexiviridae</taxon>
        <taxon>Potexvirus</taxon>
    </lineage>
</organism>
<dbReference type="InterPro" id="IPR001788">
    <property type="entry name" value="RNA-dep_RNA_pol_alsuvir"/>
</dbReference>
<evidence type="ECO:0000256" key="9">
    <source>
        <dbReference type="ARBA" id="ARBA00022840"/>
    </source>
</evidence>
<evidence type="ECO:0000256" key="11">
    <source>
        <dbReference type="ARBA" id="ARBA00025585"/>
    </source>
</evidence>
<accession>A0AA51WD77</accession>
<evidence type="ECO:0000256" key="10">
    <source>
        <dbReference type="ARBA" id="ARBA00022953"/>
    </source>
</evidence>
<evidence type="ECO:0000259" key="15">
    <source>
        <dbReference type="PROSITE" id="PS51657"/>
    </source>
</evidence>
<keyword evidence="5" id="KW-0808">Transferase</keyword>
<dbReference type="SMART" id="SM00443">
    <property type="entry name" value="G_patch"/>
    <property type="match status" value="1"/>
</dbReference>
<dbReference type="PROSITE" id="PS50174">
    <property type="entry name" value="G_PATCH"/>
    <property type="match status" value="1"/>
</dbReference>
<dbReference type="SUPFAM" id="SSF52540">
    <property type="entry name" value="P-loop containing nucleoside triphosphate hydrolases"/>
    <property type="match status" value="1"/>
</dbReference>
<evidence type="ECO:0000256" key="5">
    <source>
        <dbReference type="ARBA" id="ARBA00022679"/>
    </source>
</evidence>
<dbReference type="GO" id="GO:0008174">
    <property type="term" value="F:mRNA methyltransferase activity"/>
    <property type="evidence" value="ECO:0007669"/>
    <property type="project" value="UniProtKB-UniRule"/>
</dbReference>
<dbReference type="InterPro" id="IPR027417">
    <property type="entry name" value="P-loop_NTPase"/>
</dbReference>
<dbReference type="PROSITE" id="PS51657">
    <property type="entry name" value="PSRV_HELICASE"/>
    <property type="match status" value="1"/>
</dbReference>
<dbReference type="InterPro" id="IPR000467">
    <property type="entry name" value="G_patch_dom"/>
</dbReference>
<dbReference type="Gene3D" id="3.40.50.300">
    <property type="entry name" value="P-loop containing nucleotide triphosphate hydrolases"/>
    <property type="match status" value="1"/>
</dbReference>
<dbReference type="Pfam" id="PF00978">
    <property type="entry name" value="RdRP_2"/>
    <property type="match status" value="1"/>
</dbReference>
<dbReference type="SUPFAM" id="SSF56672">
    <property type="entry name" value="DNA/RNA polymerases"/>
    <property type="match status" value="1"/>
</dbReference>
<dbReference type="InterPro" id="IPR002588">
    <property type="entry name" value="Alphavirus-like_MT_dom"/>
</dbReference>
<dbReference type="GO" id="GO:0006351">
    <property type="term" value="P:DNA-templated transcription"/>
    <property type="evidence" value="ECO:0007669"/>
    <property type="project" value="InterPro"/>
</dbReference>
<evidence type="ECO:0000259" key="14">
    <source>
        <dbReference type="PROSITE" id="PS50507"/>
    </source>
</evidence>
<dbReference type="GO" id="GO:0003968">
    <property type="term" value="F:RNA-directed RNA polymerase activity"/>
    <property type="evidence" value="ECO:0007669"/>
    <property type="project" value="UniProtKB-KW"/>
</dbReference>
<name>A0AA51WD77_9VIRU</name>
<feature type="compositionally biased region" description="Low complexity" evidence="12">
    <location>
        <begin position="630"/>
        <end position="643"/>
    </location>
</feature>
<feature type="domain" description="(+)RNA virus helicase C-terminal" evidence="15">
    <location>
        <begin position="864"/>
        <end position="1156"/>
    </location>
</feature>
<dbReference type="EC" id="3.6.4.13" evidence="2"/>
<dbReference type="InterPro" id="IPR027351">
    <property type="entry name" value="(+)RNA_virus_helicase_core_dom"/>
</dbReference>
<dbReference type="PROSITE" id="PS50507">
    <property type="entry name" value="RDRP_SSRNA_POS"/>
    <property type="match status" value="1"/>
</dbReference>
<dbReference type="GO" id="GO:0003723">
    <property type="term" value="F:RNA binding"/>
    <property type="evidence" value="ECO:0007669"/>
    <property type="project" value="InterPro"/>
</dbReference>
<feature type="region of interest" description="Disordered" evidence="12">
    <location>
        <begin position="627"/>
        <end position="717"/>
    </location>
</feature>
<feature type="region of interest" description="Disordered" evidence="12">
    <location>
        <begin position="422"/>
        <end position="442"/>
    </location>
</feature>
<dbReference type="GO" id="GO:0016787">
    <property type="term" value="F:hydrolase activity"/>
    <property type="evidence" value="ECO:0007669"/>
    <property type="project" value="UniProtKB-KW"/>
</dbReference>
<dbReference type="InterPro" id="IPR007094">
    <property type="entry name" value="RNA-dir_pol_PSvirus"/>
</dbReference>
<dbReference type="GO" id="GO:0016556">
    <property type="term" value="P:mRNA modification"/>
    <property type="evidence" value="ECO:0007669"/>
    <property type="project" value="InterPro"/>
</dbReference>
<dbReference type="GO" id="GO:0006396">
    <property type="term" value="P:RNA processing"/>
    <property type="evidence" value="ECO:0007669"/>
    <property type="project" value="InterPro"/>
</dbReference>
<protein>
    <recommendedName>
        <fullName evidence="3">RNA replication protein</fullName>
        <ecNumber evidence="1">2.7.7.48</ecNumber>
        <ecNumber evidence="2">3.6.4.13</ecNumber>
    </recommendedName>
</protein>
<feature type="compositionally biased region" description="Basic and acidic residues" evidence="12">
    <location>
        <begin position="708"/>
        <end position="717"/>
    </location>
</feature>
<evidence type="ECO:0000256" key="8">
    <source>
        <dbReference type="ARBA" id="ARBA00022801"/>
    </source>
</evidence>
<dbReference type="GO" id="GO:0039694">
    <property type="term" value="P:viral RNA genome replication"/>
    <property type="evidence" value="ECO:0007669"/>
    <property type="project" value="InterPro"/>
</dbReference>
<keyword evidence="7" id="KW-0547">Nucleotide-binding</keyword>
<keyword evidence="8" id="KW-0378">Hydrolase</keyword>
<feature type="domain" description="G-patch" evidence="13">
    <location>
        <begin position="717"/>
        <end position="763"/>
    </location>
</feature>
<gene>
    <name evidence="17" type="primary">RdRp</name>
</gene>
<dbReference type="EMBL" id="OR240084">
    <property type="protein sequence ID" value="WMX59019.1"/>
    <property type="molecule type" value="Genomic_RNA"/>
</dbReference>
<evidence type="ECO:0000259" key="13">
    <source>
        <dbReference type="PROSITE" id="PS50174"/>
    </source>
</evidence>
<evidence type="ECO:0000256" key="2">
    <source>
        <dbReference type="ARBA" id="ARBA00012552"/>
    </source>
</evidence>
<comment type="function">
    <text evidence="11">RNA replication. The central part of this protein possibly functions as an ATP-binding helicase.</text>
</comment>
<evidence type="ECO:0000256" key="6">
    <source>
        <dbReference type="ARBA" id="ARBA00022695"/>
    </source>
</evidence>
<dbReference type="CDD" id="cd23246">
    <property type="entry name" value="Alphaflexiviridae_RdRp"/>
    <property type="match status" value="1"/>
</dbReference>
<dbReference type="EC" id="2.7.7.48" evidence="1"/>
<sequence>MALVSKVLANVTDASVRAVVQEEAYKTIRPILKQAQLVNPYAIPEAAADDLEKLGIITNPYSIALHTHAGVKAIENKLLGIVGEYLPQRERTTFLYLKRSKLRFLRRDPRLKDYFMNQMITPRDAARYSEDTLIKEDLQIPTTTAYISDTLHFLSPEYLIRLFEASPALDVLYATLVLPPEALYRMQSLYPNLYTLNYSQYGGYQYLPGGCGGAAYHHEMKTLNWLKYDHIISPNVTITAEIVESLAANHLYIFKRGKMFTPPIRTFRADEMVLLPQIFHPSEYNAVKPISKTLAMQLLLYCKSLKTVTERDIYAKIRQLIPTNQLANFSQDEIIHMANYFSFMAELDSTNSFDKILSMSCFKKFLMPIKNKFIVWYERIFGQRDFLQLMKALEWKTFSHSIKTEQYSVTFKENSKELWTKASLPEIEPSEEDLSDPTQLSESQLQNVNTVPLPTQPAGSLTPKALPAPPTPPGFNIPTDTQTTPDSINTCLQPVKTLKCLCQAPTTILHHTKLAYAHEAANLLHLDQVKTHTTSPIPNNQKLFAPGFDPVGGAFIFTNVPAVLKVQCYRGQANIDLDPGQTAQIHDFFLQGHDLSIETLLPGTVTTFTSLDPKMLVHKLQDALLQANNSSHPPTTDTPSTSPQPDLGECSTPSTTKVTTIPPSQNSPTLASVTTPLPHPSNKPLQINEPQPDSTTNHSHTQPQPTGKGKEKVDCPEPSKAEKIMTKMGYTPGEGLGKQHQGVLTEPKIEIIPKRAGLGSASPKPSAPEDLGIEIPWKSWLPILNSVGFKGNQMQYSDHKRTNLIIPITRQHKLPRSEGLEDLDPNLILALKSISRFPTPVLLSGTRAAAYASDLKNCRTGLLGKTQPLEWKQKFSLMCERSPDMTVQMSVIHGAGGSGKSRFLQNWLKTFEQDNCPATIVVPTNELRLDWEKKLPNINRLLIKTFEKALIAGSGQIVIFDDYGKMPAGFIEAYIFSHPAVELAILTGDPRQSSYHEDNDMALISKLDPGPSHFDQYSRYYLNCTHRNRRDIANKLGVYSETEGPCSITISSQVLKGIPILTPSMIKKTAITELGNKGYTYAGCQGLTAPKVQILLDSNTPFCSDEVMYTALSRSVEMIHFINTGPNSQEYWTKLDATPYLKTFLDTAREEAMAKITSLEPQVPEPKIPTHFPVEHQDIQLEDYIEGQKEKYDREIFDSRHGHTNCIQTDDQLVQIFQHQQAKDEPLLWATIEARIKTASPEQNLKELALKKDIGDLLFLNYKRAMHLPDQPVPFDPRLWELSATEVRNKYLEKPINMLVNAAQRQSPDFDKEKIALFLKSQWVKKIEKLGALKVKPGQTIAAFMQETVMLYGTMARYLRKMRAVFQPKNIFINCEKTPEDLNQFVLENWNFSRTAYSNDFTAFDQSQDGAMLQFEVLKAKHFNIPADIIDGYVHLKTHATIFLGTLAIMRLTGEGPTFDANTECSIAYHHTRFHVPDNVAQLYAGDDSAQDHPAIEKKSFQLIQNKLNLTSKPVTYQQKPGDWADFCGWTISRLGIFKNPTKILASLELAIKTGKTKEVATSYALDAKFAYQLGDKLQEVLSEKECGMHQTLIRKIHKIGTGHLLEGLS</sequence>
<dbReference type="InterPro" id="IPR043502">
    <property type="entry name" value="DNA/RNA_pol_sf"/>
</dbReference>
<evidence type="ECO:0000256" key="4">
    <source>
        <dbReference type="ARBA" id="ARBA00022484"/>
    </source>
</evidence>
<feature type="domain" description="RdRp catalytic" evidence="14">
    <location>
        <begin position="1394"/>
        <end position="1501"/>
    </location>
</feature>
<dbReference type="PROSITE" id="PS51743">
    <property type="entry name" value="ALPHAVIRUS_MT"/>
    <property type="match status" value="1"/>
</dbReference>
<reference evidence="17" key="1">
    <citation type="submission" date="2023-07" db="EMBL/GenBank/DDBJ databases">
        <title>Biological and molecular characterization of a new potexvirus isolated from Adenium obesum.</title>
        <authorList>
            <person name="Bello V.H."/>
            <person name="Nagata T."/>
            <person name="Marubayashi J.M."/>
            <person name="Krause-Sakate R."/>
            <person name="Medeiros L.S.A."/>
            <person name="Junior J.E.A.B."/>
            <person name="Rezende J.A.M."/>
            <person name="Kitajima E.W."/>
        </authorList>
    </citation>
    <scope>NUCLEOTIDE SEQUENCE</scope>
    <source>
        <strain evidence="17">DR-BR 1</strain>
    </source>
</reference>
<evidence type="ECO:0000256" key="3">
    <source>
        <dbReference type="ARBA" id="ARBA00018318"/>
    </source>
</evidence>
<dbReference type="Pfam" id="PF01585">
    <property type="entry name" value="G-patch"/>
    <property type="match status" value="1"/>
</dbReference>
<feature type="compositionally biased region" description="Polar residues" evidence="12">
    <location>
        <begin position="651"/>
        <end position="675"/>
    </location>
</feature>
<keyword evidence="6" id="KW-0548">Nucleotidyltransferase</keyword>
<keyword evidence="4 17" id="KW-0696">RNA-directed RNA polymerase</keyword>
<evidence type="ECO:0000256" key="12">
    <source>
        <dbReference type="SAM" id="MobiDB-lite"/>
    </source>
</evidence>
<proteinExistence type="predicted"/>
<evidence type="ECO:0000256" key="1">
    <source>
        <dbReference type="ARBA" id="ARBA00012494"/>
    </source>
</evidence>
<evidence type="ECO:0000256" key="7">
    <source>
        <dbReference type="ARBA" id="ARBA00022741"/>
    </source>
</evidence>
<feature type="domain" description="Alphavirus-like MT" evidence="16">
    <location>
        <begin position="59"/>
        <end position="226"/>
    </location>
</feature>
<dbReference type="Pfam" id="PF01660">
    <property type="entry name" value="Vmethyltransf"/>
    <property type="match status" value="1"/>
</dbReference>
<evidence type="ECO:0000313" key="17">
    <source>
        <dbReference type="EMBL" id="WMX59019.1"/>
    </source>
</evidence>
<dbReference type="Pfam" id="PF01443">
    <property type="entry name" value="Viral_helicase1"/>
    <property type="match status" value="1"/>
</dbReference>
<dbReference type="GO" id="GO:0005524">
    <property type="term" value="F:ATP binding"/>
    <property type="evidence" value="ECO:0007669"/>
    <property type="project" value="UniProtKB-KW"/>
</dbReference>
<keyword evidence="10" id="KW-0693">Viral RNA replication</keyword>
<keyword evidence="9" id="KW-0067">ATP-binding</keyword>